<reference evidence="1 2" key="1">
    <citation type="submission" date="2019-02" db="EMBL/GenBank/DDBJ databases">
        <title>Deep-cultivation of Planctomycetes and their phenomic and genomic characterization uncovers novel biology.</title>
        <authorList>
            <person name="Wiegand S."/>
            <person name="Jogler M."/>
            <person name="Boedeker C."/>
            <person name="Pinto D."/>
            <person name="Vollmers J."/>
            <person name="Rivas-Marin E."/>
            <person name="Kohn T."/>
            <person name="Peeters S.H."/>
            <person name="Heuer A."/>
            <person name="Rast P."/>
            <person name="Oberbeckmann S."/>
            <person name="Bunk B."/>
            <person name="Jeske O."/>
            <person name="Meyerdierks A."/>
            <person name="Storesund J.E."/>
            <person name="Kallscheuer N."/>
            <person name="Luecker S."/>
            <person name="Lage O.M."/>
            <person name="Pohl T."/>
            <person name="Merkel B.J."/>
            <person name="Hornburger P."/>
            <person name="Mueller R.-W."/>
            <person name="Bruemmer F."/>
            <person name="Labrenz M."/>
            <person name="Spormann A.M."/>
            <person name="Op Den Camp H."/>
            <person name="Overmann J."/>
            <person name="Amann R."/>
            <person name="Jetten M.S.M."/>
            <person name="Mascher T."/>
            <person name="Medema M.H."/>
            <person name="Devos D.P."/>
            <person name="Kaster A.-K."/>
            <person name="Ovreas L."/>
            <person name="Rohde M."/>
            <person name="Galperin M.Y."/>
            <person name="Jogler C."/>
        </authorList>
    </citation>
    <scope>NUCLEOTIDE SEQUENCE [LARGE SCALE GENOMIC DNA]</scope>
    <source>
        <strain evidence="1 2">Pla52n</strain>
    </source>
</reference>
<organism evidence="1 2">
    <name type="scientific">Stieleria varia</name>
    <dbReference type="NCBI Taxonomy" id="2528005"/>
    <lineage>
        <taxon>Bacteria</taxon>
        <taxon>Pseudomonadati</taxon>
        <taxon>Planctomycetota</taxon>
        <taxon>Planctomycetia</taxon>
        <taxon>Pirellulales</taxon>
        <taxon>Pirellulaceae</taxon>
        <taxon>Stieleria</taxon>
    </lineage>
</organism>
<dbReference type="Proteomes" id="UP000320176">
    <property type="component" value="Unassembled WGS sequence"/>
</dbReference>
<keyword evidence="2" id="KW-1185">Reference proteome</keyword>
<protein>
    <submittedName>
        <fullName evidence="1">Uncharacterized protein</fullName>
    </submittedName>
</protein>
<dbReference type="EMBL" id="SJPN01000021">
    <property type="protein sequence ID" value="TWT89466.1"/>
    <property type="molecule type" value="Genomic_DNA"/>
</dbReference>
<name>A0A5C5ZQH9_9BACT</name>
<sequence>MGPAYSQCYEQADDECSEYAFGLADHLCNTELCLSEHVFDSMGIAQHQNGFWTMNYDCPPNKYEGIVQSGAFYMCEEFGPDALFDRAQATTTVHCVKIKYCGGSCNNNITSEVSMNKTYQGLTKIVRKAFCPSGNGPFLNCIEQFDGCEVPSTQCEDDCPELPPDP</sequence>
<dbReference type="AlphaFoldDB" id="A0A5C5ZQH9"/>
<evidence type="ECO:0000313" key="1">
    <source>
        <dbReference type="EMBL" id="TWT89466.1"/>
    </source>
</evidence>
<evidence type="ECO:0000313" key="2">
    <source>
        <dbReference type="Proteomes" id="UP000320176"/>
    </source>
</evidence>
<gene>
    <name evidence="1" type="ORF">Pla52n_67540</name>
</gene>
<proteinExistence type="predicted"/>
<accession>A0A5C5ZQH9</accession>
<comment type="caution">
    <text evidence="1">The sequence shown here is derived from an EMBL/GenBank/DDBJ whole genome shotgun (WGS) entry which is preliminary data.</text>
</comment>